<dbReference type="Proteomes" id="UP001443914">
    <property type="component" value="Unassembled WGS sequence"/>
</dbReference>
<gene>
    <name evidence="2" type="ORF">RND81_01G061600</name>
</gene>
<proteinExistence type="predicted"/>
<evidence type="ECO:0000313" key="3">
    <source>
        <dbReference type="Proteomes" id="UP001443914"/>
    </source>
</evidence>
<keyword evidence="1" id="KW-0472">Membrane</keyword>
<keyword evidence="1" id="KW-0812">Transmembrane</keyword>
<sequence length="126" mass="14880">MWKIDSGHEVIDKHDVHPMSYLVSMGDNDSLEELTGCSNFTYAQALGKGNRIKVYYLSSTREILNRLCMYSLNIFVNSTKYRMGTITGISKKVNMKYNFTLWTITMMQFIYIIHKTHMIFWRMKEN</sequence>
<protein>
    <submittedName>
        <fullName evidence="2">Uncharacterized protein</fullName>
    </submittedName>
</protein>
<feature type="transmembrane region" description="Helical" evidence="1">
    <location>
        <begin position="99"/>
        <end position="120"/>
    </location>
</feature>
<name>A0AAW1NBY8_SAPOF</name>
<dbReference type="EMBL" id="JBDFQZ010000001">
    <property type="protein sequence ID" value="KAK9755948.1"/>
    <property type="molecule type" value="Genomic_DNA"/>
</dbReference>
<evidence type="ECO:0000256" key="1">
    <source>
        <dbReference type="SAM" id="Phobius"/>
    </source>
</evidence>
<comment type="caution">
    <text evidence="2">The sequence shown here is derived from an EMBL/GenBank/DDBJ whole genome shotgun (WGS) entry which is preliminary data.</text>
</comment>
<organism evidence="2 3">
    <name type="scientific">Saponaria officinalis</name>
    <name type="common">Common soapwort</name>
    <name type="synonym">Lychnis saponaria</name>
    <dbReference type="NCBI Taxonomy" id="3572"/>
    <lineage>
        <taxon>Eukaryota</taxon>
        <taxon>Viridiplantae</taxon>
        <taxon>Streptophyta</taxon>
        <taxon>Embryophyta</taxon>
        <taxon>Tracheophyta</taxon>
        <taxon>Spermatophyta</taxon>
        <taxon>Magnoliopsida</taxon>
        <taxon>eudicotyledons</taxon>
        <taxon>Gunneridae</taxon>
        <taxon>Pentapetalae</taxon>
        <taxon>Caryophyllales</taxon>
        <taxon>Caryophyllaceae</taxon>
        <taxon>Caryophylleae</taxon>
        <taxon>Saponaria</taxon>
    </lineage>
</organism>
<reference evidence="2" key="1">
    <citation type="submission" date="2024-03" db="EMBL/GenBank/DDBJ databases">
        <title>WGS assembly of Saponaria officinalis var. Norfolk2.</title>
        <authorList>
            <person name="Jenkins J."/>
            <person name="Shu S."/>
            <person name="Grimwood J."/>
            <person name="Barry K."/>
            <person name="Goodstein D."/>
            <person name="Schmutz J."/>
            <person name="Leebens-Mack J."/>
            <person name="Osbourn A."/>
        </authorList>
    </citation>
    <scope>NUCLEOTIDE SEQUENCE [LARGE SCALE GENOMIC DNA]</scope>
    <source>
        <strain evidence="2">JIC</strain>
    </source>
</reference>
<keyword evidence="1" id="KW-1133">Transmembrane helix</keyword>
<evidence type="ECO:0000313" key="2">
    <source>
        <dbReference type="EMBL" id="KAK9755948.1"/>
    </source>
</evidence>
<accession>A0AAW1NBY8</accession>
<keyword evidence="3" id="KW-1185">Reference proteome</keyword>
<dbReference type="AlphaFoldDB" id="A0AAW1NBY8"/>